<sequence length="60" mass="6408">MRRHHLIALACFALALVFYTLALAPVVPVLLAIGVLAELAGWIALFRAGRPEPSDPAKAD</sequence>
<evidence type="ECO:0000313" key="1">
    <source>
        <dbReference type="EMBL" id="MCK7594888.1"/>
    </source>
</evidence>
<reference evidence="1" key="1">
    <citation type="submission" date="2022-04" db="EMBL/GenBank/DDBJ databases">
        <title>Lysobacter sp. CAU 1642 isolated from sea sand.</title>
        <authorList>
            <person name="Kim W."/>
        </authorList>
    </citation>
    <scope>NUCLEOTIDE SEQUENCE</scope>
    <source>
        <strain evidence="1">CAU 1642</strain>
    </source>
</reference>
<dbReference type="Proteomes" id="UP001431449">
    <property type="component" value="Unassembled WGS sequence"/>
</dbReference>
<protein>
    <submittedName>
        <fullName evidence="1">Uncharacterized protein</fullName>
    </submittedName>
</protein>
<accession>A0ABT0GK31</accession>
<comment type="caution">
    <text evidence="1">The sequence shown here is derived from an EMBL/GenBank/DDBJ whole genome shotgun (WGS) entry which is preliminary data.</text>
</comment>
<organism evidence="1 2">
    <name type="scientific">Pseudomarimonas salicorniae</name>
    <dbReference type="NCBI Taxonomy" id="2933270"/>
    <lineage>
        <taxon>Bacteria</taxon>
        <taxon>Pseudomonadati</taxon>
        <taxon>Pseudomonadota</taxon>
        <taxon>Gammaproteobacteria</taxon>
        <taxon>Lysobacterales</taxon>
        <taxon>Lysobacteraceae</taxon>
        <taxon>Pseudomarimonas</taxon>
    </lineage>
</organism>
<dbReference type="EMBL" id="JALNMH010000012">
    <property type="protein sequence ID" value="MCK7594888.1"/>
    <property type="molecule type" value="Genomic_DNA"/>
</dbReference>
<evidence type="ECO:0000313" key="2">
    <source>
        <dbReference type="Proteomes" id="UP001431449"/>
    </source>
</evidence>
<dbReference type="RefSeq" id="WP_248210569.1">
    <property type="nucleotide sequence ID" value="NZ_JALNMH010000012.1"/>
</dbReference>
<keyword evidence="2" id="KW-1185">Reference proteome</keyword>
<proteinExistence type="predicted"/>
<name>A0ABT0GK31_9GAMM</name>
<gene>
    <name evidence="1" type="ORF">M0G41_14555</name>
</gene>